<dbReference type="AlphaFoldDB" id="A0A0E9V5Y8"/>
<accession>A0A0E9V5Y8</accession>
<reference evidence="1" key="1">
    <citation type="submission" date="2014-11" db="EMBL/GenBank/DDBJ databases">
        <authorList>
            <person name="Amaro Gonzalez C."/>
        </authorList>
    </citation>
    <scope>NUCLEOTIDE SEQUENCE</scope>
</reference>
<sequence length="53" mass="6229">MYPENSLVQQKYCRRMLMDPCLDVSTISRPEVLLENDVISCCMFFLETFSQFG</sequence>
<name>A0A0E9V5Y8_ANGAN</name>
<proteinExistence type="predicted"/>
<organism evidence="1">
    <name type="scientific">Anguilla anguilla</name>
    <name type="common">European freshwater eel</name>
    <name type="synonym">Muraena anguilla</name>
    <dbReference type="NCBI Taxonomy" id="7936"/>
    <lineage>
        <taxon>Eukaryota</taxon>
        <taxon>Metazoa</taxon>
        <taxon>Chordata</taxon>
        <taxon>Craniata</taxon>
        <taxon>Vertebrata</taxon>
        <taxon>Euteleostomi</taxon>
        <taxon>Actinopterygii</taxon>
        <taxon>Neopterygii</taxon>
        <taxon>Teleostei</taxon>
        <taxon>Anguilliformes</taxon>
        <taxon>Anguillidae</taxon>
        <taxon>Anguilla</taxon>
    </lineage>
</organism>
<protein>
    <submittedName>
        <fullName evidence="1">Uncharacterized protein</fullName>
    </submittedName>
</protein>
<evidence type="ECO:0000313" key="1">
    <source>
        <dbReference type="EMBL" id="JAH73534.1"/>
    </source>
</evidence>
<dbReference type="EMBL" id="GBXM01035043">
    <property type="protein sequence ID" value="JAH73534.1"/>
    <property type="molecule type" value="Transcribed_RNA"/>
</dbReference>
<reference evidence="1" key="2">
    <citation type="journal article" date="2015" name="Fish Shellfish Immunol.">
        <title>Early steps in the European eel (Anguilla anguilla)-Vibrio vulnificus interaction in the gills: Role of the RtxA13 toxin.</title>
        <authorList>
            <person name="Callol A."/>
            <person name="Pajuelo D."/>
            <person name="Ebbesson L."/>
            <person name="Teles M."/>
            <person name="MacKenzie S."/>
            <person name="Amaro C."/>
        </authorList>
    </citation>
    <scope>NUCLEOTIDE SEQUENCE</scope>
</reference>